<dbReference type="EMBL" id="JAVYJV010000014">
    <property type="protein sequence ID" value="KAK4353579.1"/>
    <property type="molecule type" value="Genomic_DNA"/>
</dbReference>
<gene>
    <name evidence="6" type="ORF">RND71_025773</name>
</gene>
<dbReference type="Proteomes" id="UP001291623">
    <property type="component" value="Unassembled WGS sequence"/>
</dbReference>
<keyword evidence="2" id="KW-0805">Transcription regulation</keyword>
<evidence type="ECO:0000313" key="7">
    <source>
        <dbReference type="Proteomes" id="UP001291623"/>
    </source>
</evidence>
<proteinExistence type="predicted"/>
<sequence>MQEKPTQELIVNDLQGSEWRFKHVYQGNSSSLMDGTGKLHIGIRRLSNQCCSIGSSTFSRQSMEGSSRFIMSLSKYFEGGNHWSGFGMISKMQHGGDDSHVRR</sequence>
<dbReference type="GO" id="GO:0005634">
    <property type="term" value="C:nucleus"/>
    <property type="evidence" value="ECO:0007669"/>
    <property type="project" value="UniProtKB-SubCell"/>
</dbReference>
<name>A0AAE1RJK3_9SOLA</name>
<keyword evidence="7" id="KW-1185">Reference proteome</keyword>
<evidence type="ECO:0000256" key="3">
    <source>
        <dbReference type="ARBA" id="ARBA00023125"/>
    </source>
</evidence>
<dbReference type="GO" id="GO:0003677">
    <property type="term" value="F:DNA binding"/>
    <property type="evidence" value="ECO:0007669"/>
    <property type="project" value="UniProtKB-KW"/>
</dbReference>
<dbReference type="PANTHER" id="PTHR31384:SF75">
    <property type="entry name" value="AUXIN RESPONSE FACTOR"/>
    <property type="match status" value="1"/>
</dbReference>
<dbReference type="InterPro" id="IPR044835">
    <property type="entry name" value="ARF_plant"/>
</dbReference>
<evidence type="ECO:0000313" key="6">
    <source>
        <dbReference type="EMBL" id="KAK4353579.1"/>
    </source>
</evidence>
<keyword evidence="4" id="KW-0804">Transcription</keyword>
<dbReference type="AlphaFoldDB" id="A0AAE1RJK3"/>
<dbReference type="Gene3D" id="2.40.330.10">
    <property type="entry name" value="DNA-binding pseudobarrel domain"/>
    <property type="match status" value="1"/>
</dbReference>
<evidence type="ECO:0000256" key="2">
    <source>
        <dbReference type="ARBA" id="ARBA00023015"/>
    </source>
</evidence>
<comment type="subcellular location">
    <subcellularLocation>
        <location evidence="1">Nucleus</location>
    </subcellularLocation>
</comment>
<evidence type="ECO:0000256" key="1">
    <source>
        <dbReference type="ARBA" id="ARBA00004123"/>
    </source>
</evidence>
<dbReference type="GO" id="GO:0006355">
    <property type="term" value="P:regulation of DNA-templated transcription"/>
    <property type="evidence" value="ECO:0007669"/>
    <property type="project" value="InterPro"/>
</dbReference>
<comment type="caution">
    <text evidence="6">The sequence shown here is derived from an EMBL/GenBank/DDBJ whole genome shotgun (WGS) entry which is preliminary data.</text>
</comment>
<organism evidence="6 7">
    <name type="scientific">Anisodus tanguticus</name>
    <dbReference type="NCBI Taxonomy" id="243964"/>
    <lineage>
        <taxon>Eukaryota</taxon>
        <taxon>Viridiplantae</taxon>
        <taxon>Streptophyta</taxon>
        <taxon>Embryophyta</taxon>
        <taxon>Tracheophyta</taxon>
        <taxon>Spermatophyta</taxon>
        <taxon>Magnoliopsida</taxon>
        <taxon>eudicotyledons</taxon>
        <taxon>Gunneridae</taxon>
        <taxon>Pentapetalae</taxon>
        <taxon>asterids</taxon>
        <taxon>lamiids</taxon>
        <taxon>Solanales</taxon>
        <taxon>Solanaceae</taxon>
        <taxon>Solanoideae</taxon>
        <taxon>Hyoscyameae</taxon>
        <taxon>Anisodus</taxon>
    </lineage>
</organism>
<keyword evidence="3" id="KW-0238">DNA-binding</keyword>
<dbReference type="PANTHER" id="PTHR31384">
    <property type="entry name" value="AUXIN RESPONSE FACTOR 4-RELATED"/>
    <property type="match status" value="1"/>
</dbReference>
<evidence type="ECO:0000256" key="5">
    <source>
        <dbReference type="ARBA" id="ARBA00023242"/>
    </source>
</evidence>
<keyword evidence="5" id="KW-0539">Nucleus</keyword>
<accession>A0AAE1RJK3</accession>
<dbReference type="GO" id="GO:0009725">
    <property type="term" value="P:response to hormone"/>
    <property type="evidence" value="ECO:0007669"/>
    <property type="project" value="InterPro"/>
</dbReference>
<evidence type="ECO:0000256" key="4">
    <source>
        <dbReference type="ARBA" id="ARBA00023163"/>
    </source>
</evidence>
<dbReference type="SUPFAM" id="SSF101936">
    <property type="entry name" value="DNA-binding pseudobarrel domain"/>
    <property type="match status" value="1"/>
</dbReference>
<reference evidence="6" key="1">
    <citation type="submission" date="2023-12" db="EMBL/GenBank/DDBJ databases">
        <title>Genome assembly of Anisodus tanguticus.</title>
        <authorList>
            <person name="Wang Y.-J."/>
        </authorList>
    </citation>
    <scope>NUCLEOTIDE SEQUENCE</scope>
    <source>
        <strain evidence="6">KB-2021</strain>
        <tissue evidence="6">Leaf</tissue>
    </source>
</reference>
<dbReference type="InterPro" id="IPR015300">
    <property type="entry name" value="DNA-bd_pseudobarrel_sf"/>
</dbReference>
<protein>
    <submittedName>
        <fullName evidence="6">Uncharacterized protein</fullName>
    </submittedName>
</protein>